<evidence type="ECO:0000313" key="1">
    <source>
        <dbReference type="EMBL" id="PSK53188.1"/>
    </source>
</evidence>
<dbReference type="EMBL" id="NHZQ01000102">
    <property type="protein sequence ID" value="PSK53188.1"/>
    <property type="molecule type" value="Genomic_DNA"/>
</dbReference>
<keyword evidence="2" id="KW-1185">Reference proteome</keyword>
<gene>
    <name evidence="1" type="ORF">B9Z65_3388</name>
</gene>
<proteinExistence type="predicted"/>
<dbReference type="AlphaFoldDB" id="A0A2P7ZY91"/>
<accession>A0A2P7ZY91</accession>
<name>A0A2P7ZY91_9PEZI</name>
<protein>
    <submittedName>
        <fullName evidence="1">Uncharacterized protein</fullName>
    </submittedName>
</protein>
<evidence type="ECO:0000313" key="2">
    <source>
        <dbReference type="Proteomes" id="UP000243723"/>
    </source>
</evidence>
<reference evidence="1 2" key="1">
    <citation type="submission" date="2017-05" db="EMBL/GenBank/DDBJ databases">
        <title>Draft genome sequence of Elsinoe australis.</title>
        <authorList>
            <person name="Cheng Q."/>
        </authorList>
    </citation>
    <scope>NUCLEOTIDE SEQUENCE [LARGE SCALE GENOMIC DNA]</scope>
    <source>
        <strain evidence="1 2">NL1</strain>
    </source>
</reference>
<dbReference type="Proteomes" id="UP000243723">
    <property type="component" value="Unassembled WGS sequence"/>
</dbReference>
<comment type="caution">
    <text evidence="1">The sequence shown here is derived from an EMBL/GenBank/DDBJ whole genome shotgun (WGS) entry which is preliminary data.</text>
</comment>
<organism evidence="1 2">
    <name type="scientific">Elsinoe australis</name>
    <dbReference type="NCBI Taxonomy" id="40998"/>
    <lineage>
        <taxon>Eukaryota</taxon>
        <taxon>Fungi</taxon>
        <taxon>Dikarya</taxon>
        <taxon>Ascomycota</taxon>
        <taxon>Pezizomycotina</taxon>
        <taxon>Dothideomycetes</taxon>
        <taxon>Dothideomycetidae</taxon>
        <taxon>Myriangiales</taxon>
        <taxon>Elsinoaceae</taxon>
        <taxon>Elsinoe</taxon>
    </lineage>
</organism>
<dbReference type="OrthoDB" id="10635961at2759"/>
<sequence length="168" mass="19676">MAPFKVRHKVEKHIIRAYNRADSKRQRLKDLVSHFKHGSFWRHNNPISIWTTNYREGDARTQADPTAYHDVARTIIQHEDGHIMCTTMEVDTGFGVIMGNATSNNIRIADLLHEHVADLDLPPALRRTPRLRRERSIQSFRTVYTSSDNLEHDIDIDRAYRWYASAQR</sequence>